<dbReference type="GO" id="GO:0003677">
    <property type="term" value="F:DNA binding"/>
    <property type="evidence" value="ECO:0007669"/>
    <property type="project" value="UniProtKB-KW"/>
</dbReference>
<dbReference type="EMBL" id="JABEVY010000122">
    <property type="protein sequence ID" value="KAF5249032.1"/>
    <property type="molecule type" value="Genomic_DNA"/>
</dbReference>
<evidence type="ECO:0000313" key="8">
    <source>
        <dbReference type="EMBL" id="KAF5249032.1"/>
    </source>
</evidence>
<dbReference type="GO" id="GO:0006351">
    <property type="term" value="P:DNA-templated transcription"/>
    <property type="evidence" value="ECO:0007669"/>
    <property type="project" value="InterPro"/>
</dbReference>
<accession>A0A8H4ZMG7</accession>
<dbReference type="CDD" id="cd12148">
    <property type="entry name" value="fungal_TF_MHR"/>
    <property type="match status" value="1"/>
</dbReference>
<evidence type="ECO:0000256" key="5">
    <source>
        <dbReference type="ARBA" id="ARBA00023163"/>
    </source>
</evidence>
<evidence type="ECO:0000256" key="6">
    <source>
        <dbReference type="ARBA" id="ARBA00023242"/>
    </source>
</evidence>
<dbReference type="PANTHER" id="PTHR31313">
    <property type="entry name" value="TY1 ENHANCER ACTIVATOR"/>
    <property type="match status" value="1"/>
</dbReference>
<proteinExistence type="predicted"/>
<evidence type="ECO:0000313" key="9">
    <source>
        <dbReference type="Proteomes" id="UP000573603"/>
    </source>
</evidence>
<keyword evidence="6" id="KW-0539">Nucleus</keyword>
<keyword evidence="9" id="KW-1185">Reference proteome</keyword>
<dbReference type="SMART" id="SM00906">
    <property type="entry name" value="Fungal_trans"/>
    <property type="match status" value="1"/>
</dbReference>
<keyword evidence="2" id="KW-0862">Zinc</keyword>
<sequence length="317" mass="36415">MLLYAVCAVGALVAHDTALAELSMTFARHSERMVLESLETPDLTTLQTLLILGQLEIGHGHSSKGWLYCGTAFRLTYEMGLHLDPNNWSQGCSDNSRTASTADLEVLRRVYWAAFVLDKQLSLYFGRPPALYPDEADVRDTIRIPYPPEWEGLLDTYISKDTSFTVFEDGIALVGAFVHWVELAKIFHTMIVDVFENRRKTNNQAVTETAHQVHLAMDRWLSTLPQKLHWSQWTVTCVPHYVLHLHMLFHTGMIILHRPPRKHLENTDIHQSEDVEICYGSLAAIIQLLRTFGRQHRYQSLPLSFVHTHLLRQVWFS</sequence>
<keyword evidence="3" id="KW-0805">Transcription regulation</keyword>
<reference evidence="8 9" key="1">
    <citation type="journal article" date="2020" name="BMC Genomics">
        <title>Correction to: Identification and distribution of gene clusters required for synthesis of sphingolipid metabolism inhibitors in diverse species of the filamentous fungus Fusarium.</title>
        <authorList>
            <person name="Kim H.S."/>
            <person name="Lohmar J.M."/>
            <person name="Busman M."/>
            <person name="Brown D.W."/>
            <person name="Naumann T.A."/>
            <person name="Divon H.H."/>
            <person name="Lysoe E."/>
            <person name="Uhlig S."/>
            <person name="Proctor R.H."/>
        </authorList>
    </citation>
    <scope>NUCLEOTIDE SEQUENCE [LARGE SCALE GENOMIC DNA]</scope>
    <source>
        <strain evidence="8 9">NRRL 25214</strain>
    </source>
</reference>
<dbReference type="InterPro" id="IPR051615">
    <property type="entry name" value="Transcr_Regulatory_Elem"/>
</dbReference>
<dbReference type="InterPro" id="IPR007219">
    <property type="entry name" value="XnlR_reg_dom"/>
</dbReference>
<evidence type="ECO:0000256" key="4">
    <source>
        <dbReference type="ARBA" id="ARBA00023125"/>
    </source>
</evidence>
<dbReference type="Proteomes" id="UP000573603">
    <property type="component" value="Unassembled WGS sequence"/>
</dbReference>
<keyword evidence="4" id="KW-0238">DNA-binding</keyword>
<evidence type="ECO:0000256" key="2">
    <source>
        <dbReference type="ARBA" id="ARBA00022833"/>
    </source>
</evidence>
<dbReference type="Pfam" id="PF04082">
    <property type="entry name" value="Fungal_trans"/>
    <property type="match status" value="1"/>
</dbReference>
<organism evidence="8 9">
    <name type="scientific">Fusarium anthophilum</name>
    <dbReference type="NCBI Taxonomy" id="48485"/>
    <lineage>
        <taxon>Eukaryota</taxon>
        <taxon>Fungi</taxon>
        <taxon>Dikarya</taxon>
        <taxon>Ascomycota</taxon>
        <taxon>Pezizomycotina</taxon>
        <taxon>Sordariomycetes</taxon>
        <taxon>Hypocreomycetidae</taxon>
        <taxon>Hypocreales</taxon>
        <taxon>Nectriaceae</taxon>
        <taxon>Fusarium</taxon>
        <taxon>Fusarium fujikuroi species complex</taxon>
    </lineage>
</organism>
<dbReference type="GO" id="GO:0008270">
    <property type="term" value="F:zinc ion binding"/>
    <property type="evidence" value="ECO:0007669"/>
    <property type="project" value="InterPro"/>
</dbReference>
<feature type="domain" description="Xylanolytic transcriptional activator regulatory" evidence="7">
    <location>
        <begin position="65"/>
        <end position="149"/>
    </location>
</feature>
<evidence type="ECO:0000256" key="3">
    <source>
        <dbReference type="ARBA" id="ARBA00023015"/>
    </source>
</evidence>
<keyword evidence="1" id="KW-0479">Metal-binding</keyword>
<evidence type="ECO:0000256" key="1">
    <source>
        <dbReference type="ARBA" id="ARBA00022723"/>
    </source>
</evidence>
<keyword evidence="5" id="KW-0804">Transcription</keyword>
<evidence type="ECO:0000259" key="7">
    <source>
        <dbReference type="SMART" id="SM00906"/>
    </source>
</evidence>
<comment type="caution">
    <text evidence="8">The sequence shown here is derived from an EMBL/GenBank/DDBJ whole genome shotgun (WGS) entry which is preliminary data.</text>
</comment>
<protein>
    <recommendedName>
        <fullName evidence="7">Xylanolytic transcriptional activator regulatory domain-containing protein</fullName>
    </recommendedName>
</protein>
<dbReference type="AlphaFoldDB" id="A0A8H4ZMG7"/>
<name>A0A8H4ZMG7_9HYPO</name>
<dbReference type="PANTHER" id="PTHR31313:SF81">
    <property type="entry name" value="TY1 ENHANCER ACTIVATOR"/>
    <property type="match status" value="1"/>
</dbReference>
<gene>
    <name evidence="8" type="ORF">FANTH_5625</name>
</gene>